<keyword evidence="1" id="KW-0812">Transmembrane</keyword>
<accession>A0A397TMR8</accession>
<evidence type="ECO:0000313" key="4">
    <source>
        <dbReference type="Proteomes" id="UP000265703"/>
    </source>
</evidence>
<protein>
    <submittedName>
        <fullName evidence="3">Uncharacterized protein</fullName>
    </submittedName>
</protein>
<dbReference type="AlphaFoldDB" id="A0A397TMR8"/>
<feature type="transmembrane region" description="Helical" evidence="1">
    <location>
        <begin position="722"/>
        <end position="740"/>
    </location>
</feature>
<keyword evidence="1" id="KW-0472">Membrane</keyword>
<name>A0A397TMR8_9GLOM</name>
<feature type="non-terminal residue" evidence="3">
    <location>
        <position position="815"/>
    </location>
</feature>
<evidence type="ECO:0000313" key="3">
    <source>
        <dbReference type="EMBL" id="RIA97775.1"/>
    </source>
</evidence>
<keyword evidence="4" id="KW-1185">Reference proteome</keyword>
<evidence type="ECO:0000256" key="1">
    <source>
        <dbReference type="SAM" id="Phobius"/>
    </source>
</evidence>
<reference evidence="3 4" key="1">
    <citation type="submission" date="2018-06" db="EMBL/GenBank/DDBJ databases">
        <title>Comparative genomics reveals the genomic features of Rhizophagus irregularis, R. cerebriforme, R. diaphanum and Gigaspora rosea, and their symbiotic lifestyle signature.</title>
        <authorList>
            <person name="Morin E."/>
            <person name="San Clemente H."/>
            <person name="Chen E.C.H."/>
            <person name="De La Providencia I."/>
            <person name="Hainaut M."/>
            <person name="Kuo A."/>
            <person name="Kohler A."/>
            <person name="Murat C."/>
            <person name="Tang N."/>
            <person name="Roy S."/>
            <person name="Loubradou J."/>
            <person name="Henrissat B."/>
            <person name="Grigoriev I.V."/>
            <person name="Corradi N."/>
            <person name="Roux C."/>
            <person name="Martin F.M."/>
        </authorList>
    </citation>
    <scope>NUCLEOTIDE SEQUENCE [LARGE SCALE GENOMIC DNA]</scope>
    <source>
        <strain evidence="3 4">DAOM 227022</strain>
    </source>
</reference>
<keyword evidence="1" id="KW-1133">Transmembrane helix</keyword>
<proteinExistence type="predicted"/>
<comment type="caution">
    <text evidence="3">The sequence shown here is derived from an EMBL/GenBank/DDBJ whole genome shotgun (WGS) entry which is preliminary data.</text>
</comment>
<feature type="transmembrane region" description="Helical" evidence="1">
    <location>
        <begin position="752"/>
        <end position="773"/>
    </location>
</feature>
<evidence type="ECO:0000256" key="2">
    <source>
        <dbReference type="SAM" id="SignalP"/>
    </source>
</evidence>
<dbReference type="Proteomes" id="UP000265703">
    <property type="component" value="Unassembled WGS sequence"/>
</dbReference>
<sequence length="815" mass="93646">MCSQNFYVKVFALFIIILCIYPLCTTAELSYIEKEDYGPTVITRMWDSKSYEDGTMVIRIVRKNAIKSMPDRSCFYEILSLRLIYTNGTVIEKDIKLDIQSFNYCIFSNDGIIEEYLKYYLIRKNQILVTYYNATEPNDVYSYEQWGMMINFDGKVLDRTSFGFAFIDNTTQEIIPKAQIQTNINKDKGFLRINLMRNTADLEWQQYRIESAKGTFTKLSSGTLPFPYHSIHLMSTVDEGYAVVFVNTTNTYNATNPLLPQSQMFAIFIGYNQNYSATFLLYQTQLPNLTFMSLFCDIDHVGVGHSCLLSIKSMDNVFYIKINFLSSGSVVSINNMDFHDIPKLPNDAIWKIKILRFGGYLFTLNTLTNVTKISISNVISAYLFAENGTNFLGEEPLQTNVRSVSEILPNNTFLIARNDTVNSWGFNAINLPKFTDKDQGYFNTNIESTFPKIDDSLIYSDIANISIDFYDQVDLSDGSLSIYYQMGDQKNLRQLTSGNSSQCTLDNDDKRVIVKIFNCTFSNSGGDYFIKIDPNFVKNRVYKEPLIGIGENVWKFTIKDEKVPYNFTRSTFGLLRLTMEGTKEFENSLNDKQFYNPLLDQLANAVLITRDRLVKNKYQIDPNSNERQLLISIKIEETKDQYEKDVDSIVNDINNSILFKEQTPIGQSNVTRNLDSTFGFKPAPDYWKEYKFKLLGLLLVIIFLIILFGLAHMKNKKGRNIAIFQLALFIFDFVLDTLFISKNANDIPKLYIPSLIFYTLPIGLNTISAFLIITKENTKPKFNQWFTENIKFTSIFTILAGADVEILNILQSNLA</sequence>
<organism evidence="3 4">
    <name type="scientific">Glomus cerebriforme</name>
    <dbReference type="NCBI Taxonomy" id="658196"/>
    <lineage>
        <taxon>Eukaryota</taxon>
        <taxon>Fungi</taxon>
        <taxon>Fungi incertae sedis</taxon>
        <taxon>Mucoromycota</taxon>
        <taxon>Glomeromycotina</taxon>
        <taxon>Glomeromycetes</taxon>
        <taxon>Glomerales</taxon>
        <taxon>Glomeraceae</taxon>
        <taxon>Glomus</taxon>
    </lineage>
</organism>
<gene>
    <name evidence="3" type="ORF">C1645_813648</name>
</gene>
<dbReference type="EMBL" id="QKYT01000025">
    <property type="protein sequence ID" value="RIA97775.1"/>
    <property type="molecule type" value="Genomic_DNA"/>
</dbReference>
<feature type="chain" id="PRO_5017335833" evidence="2">
    <location>
        <begin position="28"/>
        <end position="815"/>
    </location>
</feature>
<feature type="signal peptide" evidence="2">
    <location>
        <begin position="1"/>
        <end position="27"/>
    </location>
</feature>
<dbReference type="STRING" id="658196.A0A397TMR8"/>
<feature type="transmembrane region" description="Helical" evidence="1">
    <location>
        <begin position="692"/>
        <end position="710"/>
    </location>
</feature>
<dbReference type="OrthoDB" id="2420894at2759"/>
<keyword evidence="2" id="KW-0732">Signal</keyword>